<evidence type="ECO:0000313" key="3">
    <source>
        <dbReference type="EMBL" id="KAF7785466.1"/>
    </source>
</evidence>
<evidence type="ECO:0000256" key="1">
    <source>
        <dbReference type="SAM" id="MobiDB-lite"/>
    </source>
</evidence>
<evidence type="ECO:0000256" key="2">
    <source>
        <dbReference type="SAM" id="SignalP"/>
    </source>
</evidence>
<dbReference type="PROSITE" id="PS51257">
    <property type="entry name" value="PROKAR_LIPOPROTEIN"/>
    <property type="match status" value="1"/>
</dbReference>
<evidence type="ECO:0000313" key="4">
    <source>
        <dbReference type="Proteomes" id="UP000016480"/>
    </source>
</evidence>
<keyword evidence="2" id="KW-0732">Signal</keyword>
<comment type="caution">
    <text evidence="3">The sequence shown here is derived from an EMBL/GenBank/DDBJ whole genome shotgun (WGS) entry which is preliminary data.</text>
</comment>
<feature type="chain" id="PRO_5035849299" description="Pullulanase" evidence="2">
    <location>
        <begin position="23"/>
        <end position="159"/>
    </location>
</feature>
<feature type="signal peptide" evidence="2">
    <location>
        <begin position="1"/>
        <end position="22"/>
    </location>
</feature>
<reference evidence="3 4" key="1">
    <citation type="journal article" date="2012" name="J. Bacteriol.">
        <title>Genome sequence of the cycloprodigiosin-producing bacterial strain Pseudoalteromonas rubra ATCC 29570(T).</title>
        <authorList>
            <person name="Xie B.B."/>
            <person name="Shu Y.L."/>
            <person name="Qin Q.L."/>
            <person name="Rong J.C."/>
            <person name="Zhang X.Y."/>
            <person name="Chen X.L."/>
            <person name="Zhou B.C."/>
            <person name="Zhang Y.Z."/>
        </authorList>
    </citation>
    <scope>NUCLEOTIDE SEQUENCE [LARGE SCALE GENOMIC DNA]</scope>
    <source>
        <strain evidence="3 4">DSM 6842</strain>
    </source>
</reference>
<sequence length="159" mass="18092">MKQHIIALIMALGLSACTTAPHQSTNSSSEQQVTSNASPAMDRPMYLRGDFTLWDADEVYRLTQTQTGLYSVRVRFMSPGKLYEFKIADAKWTPGYNCGFRYDGKVSLGKPVVADCDTVYNYFGFMPDRKGWYRISLDLRGAVPQIIVQRDCRVGWFYC</sequence>
<dbReference type="EMBL" id="AHCD03000036">
    <property type="protein sequence ID" value="KAF7785466.1"/>
    <property type="molecule type" value="Genomic_DNA"/>
</dbReference>
<proteinExistence type="predicted"/>
<dbReference type="GeneID" id="61359086"/>
<gene>
    <name evidence="3" type="ORF">PRUB_a4130</name>
</gene>
<dbReference type="Proteomes" id="UP000016480">
    <property type="component" value="Unassembled WGS sequence"/>
</dbReference>
<organism evidence="3 4">
    <name type="scientific">Pseudoalteromonas rubra</name>
    <dbReference type="NCBI Taxonomy" id="43658"/>
    <lineage>
        <taxon>Bacteria</taxon>
        <taxon>Pseudomonadati</taxon>
        <taxon>Pseudomonadota</taxon>
        <taxon>Gammaproteobacteria</taxon>
        <taxon>Alteromonadales</taxon>
        <taxon>Pseudoalteromonadaceae</taxon>
        <taxon>Pseudoalteromonas</taxon>
    </lineage>
</organism>
<feature type="region of interest" description="Disordered" evidence="1">
    <location>
        <begin position="21"/>
        <end position="41"/>
    </location>
</feature>
<accession>A0A8T0C3Y9</accession>
<dbReference type="RefSeq" id="WP_198452369.1">
    <property type="nucleotide sequence ID" value="NZ_AHCD03000036.1"/>
</dbReference>
<name>A0A8T0C3Y9_9GAMM</name>
<dbReference type="AlphaFoldDB" id="A0A8T0C3Y9"/>
<protein>
    <recommendedName>
        <fullName evidence="5">Pullulanase</fullName>
    </recommendedName>
</protein>
<evidence type="ECO:0008006" key="5">
    <source>
        <dbReference type="Google" id="ProtNLM"/>
    </source>
</evidence>
<feature type="compositionally biased region" description="Polar residues" evidence="1">
    <location>
        <begin position="21"/>
        <end position="38"/>
    </location>
</feature>